<gene>
    <name evidence="2" type="ORF">O3M35_009958</name>
</gene>
<evidence type="ECO:0000256" key="1">
    <source>
        <dbReference type="SAM" id="Phobius"/>
    </source>
</evidence>
<dbReference type="AlphaFoldDB" id="A0AAW1D0E0"/>
<dbReference type="Proteomes" id="UP001461498">
    <property type="component" value="Unassembled WGS sequence"/>
</dbReference>
<organism evidence="2 3">
    <name type="scientific">Rhynocoris fuscipes</name>
    <dbReference type="NCBI Taxonomy" id="488301"/>
    <lineage>
        <taxon>Eukaryota</taxon>
        <taxon>Metazoa</taxon>
        <taxon>Ecdysozoa</taxon>
        <taxon>Arthropoda</taxon>
        <taxon>Hexapoda</taxon>
        <taxon>Insecta</taxon>
        <taxon>Pterygota</taxon>
        <taxon>Neoptera</taxon>
        <taxon>Paraneoptera</taxon>
        <taxon>Hemiptera</taxon>
        <taxon>Heteroptera</taxon>
        <taxon>Panheteroptera</taxon>
        <taxon>Cimicomorpha</taxon>
        <taxon>Reduviidae</taxon>
        <taxon>Harpactorinae</taxon>
        <taxon>Harpactorini</taxon>
        <taxon>Rhynocoris</taxon>
    </lineage>
</organism>
<evidence type="ECO:0000313" key="2">
    <source>
        <dbReference type="EMBL" id="KAK9503399.1"/>
    </source>
</evidence>
<keyword evidence="1" id="KW-0812">Transmembrane</keyword>
<feature type="transmembrane region" description="Helical" evidence="1">
    <location>
        <begin position="41"/>
        <end position="64"/>
    </location>
</feature>
<reference evidence="2 3" key="1">
    <citation type="submission" date="2022-12" db="EMBL/GenBank/DDBJ databases">
        <title>Chromosome-level genome assembly of true bugs.</title>
        <authorList>
            <person name="Ma L."/>
            <person name="Li H."/>
        </authorList>
    </citation>
    <scope>NUCLEOTIDE SEQUENCE [LARGE SCALE GENOMIC DNA]</scope>
    <source>
        <strain evidence="2">Lab_2022b</strain>
    </source>
</reference>
<sequence length="68" mass="8392">MESSNIDKIQLNAQIELHNRREYKYKIETRKEKYEYYGKKIYLLLQLTNISYFLFVISLFFMIIESDN</sequence>
<accession>A0AAW1D0E0</accession>
<keyword evidence="1" id="KW-1133">Transmembrane helix</keyword>
<protein>
    <submittedName>
        <fullName evidence="2">Uncharacterized protein</fullName>
    </submittedName>
</protein>
<keyword evidence="3" id="KW-1185">Reference proteome</keyword>
<evidence type="ECO:0000313" key="3">
    <source>
        <dbReference type="Proteomes" id="UP001461498"/>
    </source>
</evidence>
<comment type="caution">
    <text evidence="2">The sequence shown here is derived from an EMBL/GenBank/DDBJ whole genome shotgun (WGS) entry which is preliminary data.</text>
</comment>
<name>A0AAW1D0E0_9HEMI</name>
<keyword evidence="1" id="KW-0472">Membrane</keyword>
<proteinExistence type="predicted"/>
<dbReference type="EMBL" id="JAPXFL010000007">
    <property type="protein sequence ID" value="KAK9503399.1"/>
    <property type="molecule type" value="Genomic_DNA"/>
</dbReference>